<name>A0A074KSA7_9BACT</name>
<dbReference type="PROSITE" id="PS01124">
    <property type="entry name" value="HTH_ARAC_FAMILY_2"/>
    <property type="match status" value="1"/>
</dbReference>
<dbReference type="InterPro" id="IPR037923">
    <property type="entry name" value="HTH-like"/>
</dbReference>
<dbReference type="GO" id="GO:0003700">
    <property type="term" value="F:DNA-binding transcription factor activity"/>
    <property type="evidence" value="ECO:0007669"/>
    <property type="project" value="InterPro"/>
</dbReference>
<dbReference type="SUPFAM" id="SSF46689">
    <property type="entry name" value="Homeodomain-like"/>
    <property type="match status" value="1"/>
</dbReference>
<sequence length="286" mass="32947">MNEISQSIKEFGLSPDTQSVGVWVTNIQINDGGHNVSKPHRDDHYLLLFAFEGTFCFKIDFEDVKLTAPFILKIEPHQVHQLVESKNGVGWAVGIEEFILDSELQSYLQTKWNAPISLKHKKNVGKDFDAFLQLASHLQKSADDIYTRKSILFLINALLCLIIKETENDKGKVSTKEKRGYIIEQEFKKLLKVNFKEWKSPSQYASQLSISVSHLNDTIKELTQSSVSNHIQNISILEAKRLLYFTDSSIKEIAYEVGYEDPIYFGKLFKKISHTTPLQFRRQFRD</sequence>
<dbReference type="eggNOG" id="COG2207">
    <property type="taxonomic scope" value="Bacteria"/>
</dbReference>
<evidence type="ECO:0000256" key="3">
    <source>
        <dbReference type="ARBA" id="ARBA00023163"/>
    </source>
</evidence>
<dbReference type="Pfam" id="PF12833">
    <property type="entry name" value="HTH_18"/>
    <property type="match status" value="1"/>
</dbReference>
<dbReference type="PANTHER" id="PTHR43280:SF28">
    <property type="entry name" value="HTH-TYPE TRANSCRIPTIONAL ACTIVATOR RHAS"/>
    <property type="match status" value="1"/>
</dbReference>
<dbReference type="PANTHER" id="PTHR43280">
    <property type="entry name" value="ARAC-FAMILY TRANSCRIPTIONAL REGULATOR"/>
    <property type="match status" value="1"/>
</dbReference>
<keyword evidence="1" id="KW-0805">Transcription regulation</keyword>
<keyword evidence="3" id="KW-0804">Transcription</keyword>
<evidence type="ECO:0000313" key="6">
    <source>
        <dbReference type="Proteomes" id="UP000027821"/>
    </source>
</evidence>
<evidence type="ECO:0000256" key="2">
    <source>
        <dbReference type="ARBA" id="ARBA00023125"/>
    </source>
</evidence>
<dbReference type="Gene3D" id="1.10.10.60">
    <property type="entry name" value="Homeodomain-like"/>
    <property type="match status" value="1"/>
</dbReference>
<dbReference type="EMBL" id="JMIH01000039">
    <property type="protein sequence ID" value="KEO71799.1"/>
    <property type="molecule type" value="Genomic_DNA"/>
</dbReference>
<dbReference type="RefSeq" id="WP_051720326.1">
    <property type="nucleotide sequence ID" value="NZ_JMIH01000039.1"/>
</dbReference>
<gene>
    <name evidence="5" type="ORF">EL17_21700</name>
</gene>
<keyword evidence="2" id="KW-0238">DNA-binding</keyword>
<organism evidence="5 6">
    <name type="scientific">Anditalea andensis</name>
    <dbReference type="NCBI Taxonomy" id="1048983"/>
    <lineage>
        <taxon>Bacteria</taxon>
        <taxon>Pseudomonadati</taxon>
        <taxon>Bacteroidota</taxon>
        <taxon>Cytophagia</taxon>
        <taxon>Cytophagales</taxon>
        <taxon>Cytophagaceae</taxon>
        <taxon>Anditalea</taxon>
    </lineage>
</organism>
<proteinExistence type="predicted"/>
<evidence type="ECO:0000259" key="4">
    <source>
        <dbReference type="PROSITE" id="PS01124"/>
    </source>
</evidence>
<feature type="domain" description="HTH araC/xylS-type" evidence="4">
    <location>
        <begin position="185"/>
        <end position="283"/>
    </location>
</feature>
<evidence type="ECO:0000256" key="1">
    <source>
        <dbReference type="ARBA" id="ARBA00023015"/>
    </source>
</evidence>
<comment type="caution">
    <text evidence="5">The sequence shown here is derived from an EMBL/GenBank/DDBJ whole genome shotgun (WGS) entry which is preliminary data.</text>
</comment>
<reference evidence="5 6" key="1">
    <citation type="submission" date="2014-04" db="EMBL/GenBank/DDBJ databases">
        <title>Characterization and application of a salt tolerant electro-active bacterium.</title>
        <authorList>
            <person name="Yang L."/>
            <person name="Wei S."/>
            <person name="Tay Q.X.M."/>
        </authorList>
    </citation>
    <scope>NUCLEOTIDE SEQUENCE [LARGE SCALE GENOMIC DNA]</scope>
    <source>
        <strain evidence="5 6">LY1</strain>
    </source>
</reference>
<dbReference type="OrthoDB" id="9793451at2"/>
<dbReference type="STRING" id="1048983.EL17_21700"/>
<evidence type="ECO:0000313" key="5">
    <source>
        <dbReference type="EMBL" id="KEO71799.1"/>
    </source>
</evidence>
<dbReference type="SMART" id="SM00342">
    <property type="entry name" value="HTH_ARAC"/>
    <property type="match status" value="1"/>
</dbReference>
<accession>A0A074KSA7</accession>
<keyword evidence="6" id="KW-1185">Reference proteome</keyword>
<dbReference type="InterPro" id="IPR018060">
    <property type="entry name" value="HTH_AraC"/>
</dbReference>
<dbReference type="Proteomes" id="UP000027821">
    <property type="component" value="Unassembled WGS sequence"/>
</dbReference>
<dbReference type="AlphaFoldDB" id="A0A074KSA7"/>
<protein>
    <recommendedName>
        <fullName evidence="4">HTH araC/xylS-type domain-containing protein</fullName>
    </recommendedName>
</protein>
<dbReference type="GO" id="GO:0043565">
    <property type="term" value="F:sequence-specific DNA binding"/>
    <property type="evidence" value="ECO:0007669"/>
    <property type="project" value="InterPro"/>
</dbReference>
<dbReference type="SUPFAM" id="SSF51215">
    <property type="entry name" value="Regulatory protein AraC"/>
    <property type="match status" value="1"/>
</dbReference>
<dbReference type="InterPro" id="IPR009057">
    <property type="entry name" value="Homeodomain-like_sf"/>
</dbReference>